<evidence type="ECO:0000256" key="10">
    <source>
        <dbReference type="RuleBase" id="RU369038"/>
    </source>
</evidence>
<comment type="similarity">
    <text evidence="7 10">Belongs to the HD-ZIP homeobox family. Class I subfamily.</text>
</comment>
<feature type="compositionally biased region" description="Polar residues" evidence="12">
    <location>
        <begin position="217"/>
        <end position="239"/>
    </location>
</feature>
<reference evidence="14" key="2">
    <citation type="submission" date="2020-07" db="EMBL/GenBank/DDBJ databases">
        <authorList>
            <person name="Vera ALvarez R."/>
            <person name="Arias-Moreno D.M."/>
            <person name="Jimenez-Jacinto V."/>
            <person name="Jimenez-Bremont J.F."/>
            <person name="Swaminathan K."/>
            <person name="Moose S.P."/>
            <person name="Guerrero-Gonzalez M.L."/>
            <person name="Marino-Ramirez L."/>
            <person name="Landsman D."/>
            <person name="Rodriguez-Kessler M."/>
            <person name="Delgado-Sanchez P."/>
        </authorList>
    </citation>
    <scope>NUCLEOTIDE SEQUENCE</scope>
    <source>
        <tissue evidence="14">Cladode</tissue>
    </source>
</reference>
<evidence type="ECO:0000256" key="12">
    <source>
        <dbReference type="SAM" id="MobiDB-lite"/>
    </source>
</evidence>
<name>A0A7C9EP54_OPUST</name>
<evidence type="ECO:0000256" key="4">
    <source>
        <dbReference type="ARBA" id="ARBA00023155"/>
    </source>
</evidence>
<dbReference type="CDD" id="cd00086">
    <property type="entry name" value="homeodomain"/>
    <property type="match status" value="1"/>
</dbReference>
<evidence type="ECO:0000256" key="9">
    <source>
        <dbReference type="RuleBase" id="RU000682"/>
    </source>
</evidence>
<dbReference type="InterPro" id="IPR003106">
    <property type="entry name" value="Leu_zip_homeo"/>
</dbReference>
<evidence type="ECO:0000256" key="2">
    <source>
        <dbReference type="ARBA" id="ARBA00023015"/>
    </source>
</evidence>
<dbReference type="InterPro" id="IPR001356">
    <property type="entry name" value="HD"/>
</dbReference>
<dbReference type="InterPro" id="IPR009057">
    <property type="entry name" value="Homeodomain-like_sf"/>
</dbReference>
<keyword evidence="6 8" id="KW-0539">Nucleus</keyword>
<dbReference type="FunFam" id="1.10.10.60:FF:000159">
    <property type="entry name" value="Homeobox-leucine zipper protein HAT5"/>
    <property type="match status" value="1"/>
</dbReference>
<dbReference type="PROSITE" id="PS50071">
    <property type="entry name" value="HOMEOBOX_2"/>
    <property type="match status" value="1"/>
</dbReference>
<dbReference type="GO" id="GO:0043565">
    <property type="term" value="F:sequence-specific DNA binding"/>
    <property type="evidence" value="ECO:0007669"/>
    <property type="project" value="InterPro"/>
</dbReference>
<dbReference type="GO" id="GO:0005634">
    <property type="term" value="C:nucleus"/>
    <property type="evidence" value="ECO:0007669"/>
    <property type="project" value="UniProtKB-SubCell"/>
</dbReference>
<evidence type="ECO:0000313" key="14">
    <source>
        <dbReference type="EMBL" id="MBA4672760.1"/>
    </source>
</evidence>
<dbReference type="Pfam" id="PF02183">
    <property type="entry name" value="HALZ"/>
    <property type="match status" value="1"/>
</dbReference>
<keyword evidence="3 8" id="KW-0238">DNA-binding</keyword>
<feature type="region of interest" description="Disordered" evidence="12">
    <location>
        <begin position="209"/>
        <end position="239"/>
    </location>
</feature>
<evidence type="ECO:0000256" key="1">
    <source>
        <dbReference type="ARBA" id="ARBA00004123"/>
    </source>
</evidence>
<feature type="DNA-binding region" description="Homeobox" evidence="8">
    <location>
        <begin position="56"/>
        <end position="115"/>
    </location>
</feature>
<evidence type="ECO:0000259" key="13">
    <source>
        <dbReference type="PROSITE" id="PS50071"/>
    </source>
</evidence>
<feature type="region of interest" description="Disordered" evidence="12">
    <location>
        <begin position="1"/>
        <end position="30"/>
    </location>
</feature>
<protein>
    <recommendedName>
        <fullName evidence="10">Homeobox-leucine zipper protein</fullName>
    </recommendedName>
    <alternativeName>
        <fullName evidence="10">HD-ZIP protein</fullName>
    </alternativeName>
    <alternativeName>
        <fullName evidence="10">Homeodomain transcription factor</fullName>
    </alternativeName>
</protein>
<dbReference type="InterPro" id="IPR045224">
    <property type="entry name" value="HDZip_class_I_plant"/>
</dbReference>
<reference evidence="14" key="1">
    <citation type="journal article" date="2013" name="J. Plant Res.">
        <title>Effect of fungi and light on seed germination of three Opuntia species from semiarid lands of central Mexico.</title>
        <authorList>
            <person name="Delgado-Sanchez P."/>
            <person name="Jimenez-Bremont J.F."/>
            <person name="Guerrero-Gonzalez Mde L."/>
            <person name="Flores J."/>
        </authorList>
    </citation>
    <scope>NUCLEOTIDE SEQUENCE</scope>
    <source>
        <tissue evidence="14">Cladode</tissue>
    </source>
</reference>
<proteinExistence type="inferred from homology"/>
<evidence type="ECO:0000256" key="6">
    <source>
        <dbReference type="ARBA" id="ARBA00023242"/>
    </source>
</evidence>
<evidence type="ECO:0000256" key="5">
    <source>
        <dbReference type="ARBA" id="ARBA00023163"/>
    </source>
</evidence>
<evidence type="ECO:0000256" key="11">
    <source>
        <dbReference type="SAM" id="Coils"/>
    </source>
</evidence>
<dbReference type="Pfam" id="PF00046">
    <property type="entry name" value="Homeodomain"/>
    <property type="match status" value="1"/>
</dbReference>
<dbReference type="SUPFAM" id="SSF46689">
    <property type="entry name" value="Homeodomain-like"/>
    <property type="match status" value="1"/>
</dbReference>
<evidence type="ECO:0000256" key="3">
    <source>
        <dbReference type="ARBA" id="ARBA00023125"/>
    </source>
</evidence>
<dbReference type="PANTHER" id="PTHR24326:SF547">
    <property type="entry name" value="HOMEOBOX-LEUCINE ZIPPER PROTEIN ATHB-6"/>
    <property type="match status" value="1"/>
</dbReference>
<dbReference type="SMART" id="SM00389">
    <property type="entry name" value="HOX"/>
    <property type="match status" value="1"/>
</dbReference>
<dbReference type="GO" id="GO:0045893">
    <property type="term" value="P:positive regulation of DNA-templated transcription"/>
    <property type="evidence" value="ECO:0007669"/>
    <property type="project" value="UniProtKB-ARBA"/>
</dbReference>
<keyword evidence="5 10" id="KW-0804">Transcription</keyword>
<feature type="coiled-coil region" evidence="11">
    <location>
        <begin position="127"/>
        <end position="172"/>
    </location>
</feature>
<evidence type="ECO:0000256" key="8">
    <source>
        <dbReference type="PROSITE-ProRule" id="PRU00108"/>
    </source>
</evidence>
<keyword evidence="11" id="KW-0175">Coiled coil</keyword>
<evidence type="ECO:0000256" key="7">
    <source>
        <dbReference type="ARBA" id="ARBA00025748"/>
    </source>
</evidence>
<keyword evidence="4 8" id="KW-0371">Homeobox</keyword>
<dbReference type="GO" id="GO:0000981">
    <property type="term" value="F:DNA-binding transcription factor activity, RNA polymerase II-specific"/>
    <property type="evidence" value="ECO:0007669"/>
    <property type="project" value="UniProtKB-UniRule"/>
</dbReference>
<feature type="domain" description="Homeobox" evidence="13">
    <location>
        <begin position="54"/>
        <end position="114"/>
    </location>
</feature>
<comment type="subcellular location">
    <subcellularLocation>
        <location evidence="1 8 9">Nucleus</location>
    </subcellularLocation>
</comment>
<keyword evidence="2 10" id="KW-0805">Transcription regulation</keyword>
<organism evidence="14">
    <name type="scientific">Opuntia streptacantha</name>
    <name type="common">Prickly pear cactus</name>
    <name type="synonym">Opuntia cardona</name>
    <dbReference type="NCBI Taxonomy" id="393608"/>
    <lineage>
        <taxon>Eukaryota</taxon>
        <taxon>Viridiplantae</taxon>
        <taxon>Streptophyta</taxon>
        <taxon>Embryophyta</taxon>
        <taxon>Tracheophyta</taxon>
        <taxon>Spermatophyta</taxon>
        <taxon>Magnoliopsida</taxon>
        <taxon>eudicotyledons</taxon>
        <taxon>Gunneridae</taxon>
        <taxon>Pentapetalae</taxon>
        <taxon>Caryophyllales</taxon>
        <taxon>Cactineae</taxon>
        <taxon>Cactaceae</taxon>
        <taxon>Opuntioideae</taxon>
        <taxon>Opuntia</taxon>
    </lineage>
</organism>
<dbReference type="GO" id="GO:0042802">
    <property type="term" value="F:identical protein binding"/>
    <property type="evidence" value="ECO:0007669"/>
    <property type="project" value="UniProtKB-ARBA"/>
</dbReference>
<dbReference type="AlphaFoldDB" id="A0A7C9EP54"/>
<sequence length="309" mass="35017">MMKRRGSSDSLGALMSMCPTPEERSPRGNHMYSSREYQSMLEGLDEEVCMEESGHVSEKKRRLSVDQVKALERSFEVENKLEPERKVKLAQELGLQPRQVAVWFQNRRARWKTKQLERDYGVLKTSFDALKQNHDALQRDRDALLKEIKELKSKLNEEEENKESHLSSIKEELNLGSEPDAKLFEPITPPPAACLTEDANLINANSKSAEFKDGQSDSDSSAILNDDQSPNTSNSSSGFVQNHQISMPFRFNSGSGDSSSISCFIAQTNVYHPPFVKMEEHNFFGVEEACDFFSDEPPTLPWDASCPWT</sequence>
<dbReference type="PRINTS" id="PR00031">
    <property type="entry name" value="HTHREPRESSR"/>
</dbReference>
<dbReference type="Gene3D" id="1.10.10.60">
    <property type="entry name" value="Homeodomain-like"/>
    <property type="match status" value="1"/>
</dbReference>
<dbReference type="InterPro" id="IPR000047">
    <property type="entry name" value="HTH_motif"/>
</dbReference>
<accession>A0A7C9EP54</accession>
<comment type="function">
    <text evidence="10">Transcription factor.</text>
</comment>
<dbReference type="PROSITE" id="PS00027">
    <property type="entry name" value="HOMEOBOX_1"/>
    <property type="match status" value="1"/>
</dbReference>
<dbReference type="EMBL" id="GISG01256406">
    <property type="protein sequence ID" value="MBA4672760.1"/>
    <property type="molecule type" value="Transcribed_RNA"/>
</dbReference>
<dbReference type="InterPro" id="IPR017970">
    <property type="entry name" value="Homeobox_CS"/>
</dbReference>
<dbReference type="PANTHER" id="PTHR24326">
    <property type="entry name" value="HOMEOBOX-LEUCINE ZIPPER PROTEIN"/>
    <property type="match status" value="1"/>
</dbReference>